<dbReference type="PIRSF" id="PIRSF003078">
    <property type="entry name" value="GidB"/>
    <property type="match status" value="1"/>
</dbReference>
<comment type="function">
    <text evidence="6">Specifically methylates the N7 position of a guanine in 16S rRNA.</text>
</comment>
<keyword evidence="3 6" id="KW-0489">Methyltransferase</keyword>
<dbReference type="InterPro" id="IPR003682">
    <property type="entry name" value="rRNA_ssu_MeTfrase_G"/>
</dbReference>
<protein>
    <recommendedName>
        <fullName evidence="6">Ribosomal RNA small subunit methyltransferase G</fullName>
        <ecNumber evidence="6">2.1.1.-</ecNumber>
    </recommendedName>
    <alternativeName>
        <fullName evidence="6">16S rRNA 7-methylguanosine methyltransferase</fullName>
        <shortName evidence="6">16S rRNA m7G methyltransferase</shortName>
    </alternativeName>
</protein>
<proteinExistence type="inferred from homology"/>
<keyword evidence="4 6" id="KW-0808">Transferase</keyword>
<evidence type="ECO:0000256" key="3">
    <source>
        <dbReference type="ARBA" id="ARBA00022603"/>
    </source>
</evidence>
<dbReference type="KEGG" id="lsw:GTO87_00600"/>
<evidence type="ECO:0000256" key="5">
    <source>
        <dbReference type="ARBA" id="ARBA00022691"/>
    </source>
</evidence>
<evidence type="ECO:0000256" key="1">
    <source>
        <dbReference type="ARBA" id="ARBA00022490"/>
    </source>
</evidence>
<name>A0A7H9EJ66_9LACO</name>
<sequence length="246" mass="27078">MNPEEFQQEVAAQGIILTEQQMAQFALYYRLLVKTNEQVNLTAITAKNEVYLKHFYDSLTAAIAVPEIRTQALSLADVGAGAGFPSIPLKIAFPQLRVTIIDSLNKRINFLQTLVDELGLTDVTLVHARAEEFGGKKSASRETFDLVTARAVARMSVLSEFCLPLVRVGGRFVALKAQKAPDELHDAQYAIAKLGGKVEADKQMTLPQTGDERHIVIVSKVQPTPRQYPRKAGTPARKPLVAPEKN</sequence>
<feature type="binding site" evidence="6">
    <location>
        <position position="79"/>
    </location>
    <ligand>
        <name>S-adenosyl-L-methionine</name>
        <dbReference type="ChEBI" id="CHEBI:59789"/>
    </ligand>
</feature>
<evidence type="ECO:0000256" key="7">
    <source>
        <dbReference type="SAM" id="MobiDB-lite"/>
    </source>
</evidence>
<dbReference type="InterPro" id="IPR029063">
    <property type="entry name" value="SAM-dependent_MTases_sf"/>
</dbReference>
<keyword evidence="5 6" id="KW-0949">S-adenosyl-L-methionine</keyword>
<dbReference type="CDD" id="cd02440">
    <property type="entry name" value="AdoMet_MTases"/>
    <property type="match status" value="1"/>
</dbReference>
<dbReference type="EC" id="2.1.1.-" evidence="6"/>
<dbReference type="Pfam" id="PF02527">
    <property type="entry name" value="GidB"/>
    <property type="match status" value="1"/>
</dbReference>
<comment type="subcellular location">
    <subcellularLocation>
        <location evidence="6">Cytoplasm</location>
    </subcellularLocation>
</comment>
<dbReference type="RefSeq" id="WP_180849100.1">
    <property type="nucleotide sequence ID" value="NZ_CP047418.1"/>
</dbReference>
<feature type="region of interest" description="Disordered" evidence="7">
    <location>
        <begin position="220"/>
        <end position="246"/>
    </location>
</feature>
<evidence type="ECO:0000313" key="9">
    <source>
        <dbReference type="Proteomes" id="UP000510886"/>
    </source>
</evidence>
<comment type="caution">
    <text evidence="6">Lacks conserved residue(s) required for the propagation of feature annotation.</text>
</comment>
<dbReference type="EMBL" id="CP047418">
    <property type="protein sequence ID" value="QLL77262.1"/>
    <property type="molecule type" value="Genomic_DNA"/>
</dbReference>
<keyword evidence="2 6" id="KW-0698">rRNA processing</keyword>
<dbReference type="Gene3D" id="3.40.50.150">
    <property type="entry name" value="Vaccinia Virus protein VP39"/>
    <property type="match status" value="1"/>
</dbReference>
<dbReference type="HAMAP" id="MF_00074">
    <property type="entry name" value="16SrRNA_methyltr_G"/>
    <property type="match status" value="1"/>
</dbReference>
<dbReference type="FunFam" id="3.40.50.150:FF:000041">
    <property type="entry name" value="Ribosomal RNA small subunit methyltransferase G"/>
    <property type="match status" value="1"/>
</dbReference>
<accession>A0A7H9EJ66</accession>
<evidence type="ECO:0000256" key="6">
    <source>
        <dbReference type="HAMAP-Rule" id="MF_00074"/>
    </source>
</evidence>
<dbReference type="Proteomes" id="UP000510886">
    <property type="component" value="Chromosome"/>
</dbReference>
<dbReference type="SUPFAM" id="SSF53335">
    <property type="entry name" value="S-adenosyl-L-methionine-dependent methyltransferases"/>
    <property type="match status" value="1"/>
</dbReference>
<feature type="binding site" evidence="6">
    <location>
        <begin position="130"/>
        <end position="131"/>
    </location>
    <ligand>
        <name>S-adenosyl-L-methionine</name>
        <dbReference type="ChEBI" id="CHEBI:59789"/>
    </ligand>
</feature>
<dbReference type="GO" id="GO:0070043">
    <property type="term" value="F:rRNA (guanine-N7-)-methyltransferase activity"/>
    <property type="evidence" value="ECO:0007669"/>
    <property type="project" value="UniProtKB-UniRule"/>
</dbReference>
<evidence type="ECO:0000313" key="8">
    <source>
        <dbReference type="EMBL" id="QLL77262.1"/>
    </source>
</evidence>
<organism evidence="8 9">
    <name type="scientific">Ligilactobacillus saerimneri</name>
    <dbReference type="NCBI Taxonomy" id="228229"/>
    <lineage>
        <taxon>Bacteria</taxon>
        <taxon>Bacillati</taxon>
        <taxon>Bacillota</taxon>
        <taxon>Bacilli</taxon>
        <taxon>Lactobacillales</taxon>
        <taxon>Lactobacillaceae</taxon>
        <taxon>Ligilactobacillus</taxon>
    </lineage>
</organism>
<evidence type="ECO:0000256" key="2">
    <source>
        <dbReference type="ARBA" id="ARBA00022552"/>
    </source>
</evidence>
<dbReference type="PANTHER" id="PTHR31760">
    <property type="entry name" value="S-ADENOSYL-L-METHIONINE-DEPENDENT METHYLTRANSFERASES SUPERFAMILY PROTEIN"/>
    <property type="match status" value="1"/>
</dbReference>
<dbReference type="AlphaFoldDB" id="A0A7H9EJ66"/>
<reference evidence="8 9" key="1">
    <citation type="submission" date="2020-01" db="EMBL/GenBank/DDBJ databases">
        <title>Complete and circular genome sequences of six lactobacillus isolates from horses.</title>
        <authorList>
            <person name="Hassan H.M."/>
        </authorList>
    </citation>
    <scope>NUCLEOTIDE SEQUENCE [LARGE SCALE GENOMIC DNA]</scope>
    <source>
        <strain evidence="8 9">1A</strain>
    </source>
</reference>
<comment type="similarity">
    <text evidence="6">Belongs to the methyltransferase superfamily. RNA methyltransferase RsmG family.</text>
</comment>
<evidence type="ECO:0000256" key="4">
    <source>
        <dbReference type="ARBA" id="ARBA00022679"/>
    </source>
</evidence>
<feature type="binding site" evidence="6">
    <location>
        <position position="84"/>
    </location>
    <ligand>
        <name>S-adenosyl-L-methionine</name>
        <dbReference type="ChEBI" id="CHEBI:59789"/>
    </ligand>
</feature>
<dbReference type="NCBIfam" id="TIGR00138">
    <property type="entry name" value="rsmG_gidB"/>
    <property type="match status" value="1"/>
</dbReference>
<dbReference type="GO" id="GO:0005829">
    <property type="term" value="C:cytosol"/>
    <property type="evidence" value="ECO:0007669"/>
    <property type="project" value="TreeGrafter"/>
</dbReference>
<gene>
    <name evidence="6 8" type="primary">rsmG</name>
    <name evidence="8" type="ORF">GTO87_00600</name>
</gene>
<feature type="binding site" evidence="6">
    <location>
        <position position="150"/>
    </location>
    <ligand>
        <name>S-adenosyl-L-methionine</name>
        <dbReference type="ChEBI" id="CHEBI:59789"/>
    </ligand>
</feature>
<keyword evidence="1 6" id="KW-0963">Cytoplasm</keyword>
<dbReference type="PANTHER" id="PTHR31760:SF0">
    <property type="entry name" value="S-ADENOSYL-L-METHIONINE-DEPENDENT METHYLTRANSFERASES SUPERFAMILY PROTEIN"/>
    <property type="match status" value="1"/>
</dbReference>